<evidence type="ECO:0000313" key="2">
    <source>
        <dbReference type="EMBL" id="KNE61176.1"/>
    </source>
</evidence>
<keyword evidence="3" id="KW-1185">Reference proteome</keyword>
<sequence length="109" mass="11468">MPAALNQPSRNSATRPTGPTRPPESSLVLGRATGRDVVAMLGEPTRKGGGGRMDIFVVYEPVPAGNVASAVLSDAVASKLGLQVDFDSRVWDSGDVVPVVKTMVLYTMR</sequence>
<dbReference type="Proteomes" id="UP000054350">
    <property type="component" value="Unassembled WGS sequence"/>
</dbReference>
<dbReference type="VEuPathDB" id="FungiDB:AMAG_06927"/>
<feature type="compositionally biased region" description="Polar residues" evidence="1">
    <location>
        <begin position="1"/>
        <end position="17"/>
    </location>
</feature>
<feature type="region of interest" description="Disordered" evidence="1">
    <location>
        <begin position="1"/>
        <end position="28"/>
    </location>
</feature>
<reference evidence="2 3" key="1">
    <citation type="submission" date="2009-11" db="EMBL/GenBank/DDBJ databases">
        <title>Annotation of Allomyces macrogynus ATCC 38327.</title>
        <authorList>
            <consortium name="The Broad Institute Genome Sequencing Platform"/>
            <person name="Russ C."/>
            <person name="Cuomo C."/>
            <person name="Burger G."/>
            <person name="Gray M.W."/>
            <person name="Holland P.W.H."/>
            <person name="King N."/>
            <person name="Lang F.B.F."/>
            <person name="Roger A.J."/>
            <person name="Ruiz-Trillo I."/>
            <person name="Young S.K."/>
            <person name="Zeng Q."/>
            <person name="Gargeya S."/>
            <person name="Fitzgerald M."/>
            <person name="Haas B."/>
            <person name="Abouelleil A."/>
            <person name="Alvarado L."/>
            <person name="Arachchi H.M."/>
            <person name="Berlin A."/>
            <person name="Chapman S.B."/>
            <person name="Gearin G."/>
            <person name="Goldberg J."/>
            <person name="Griggs A."/>
            <person name="Gujja S."/>
            <person name="Hansen M."/>
            <person name="Heiman D."/>
            <person name="Howarth C."/>
            <person name="Larimer J."/>
            <person name="Lui A."/>
            <person name="MacDonald P.J.P."/>
            <person name="McCowen C."/>
            <person name="Montmayeur A."/>
            <person name="Murphy C."/>
            <person name="Neiman D."/>
            <person name="Pearson M."/>
            <person name="Priest M."/>
            <person name="Roberts A."/>
            <person name="Saif S."/>
            <person name="Shea T."/>
            <person name="Sisk P."/>
            <person name="Stolte C."/>
            <person name="Sykes S."/>
            <person name="Wortman J."/>
            <person name="Nusbaum C."/>
            <person name="Birren B."/>
        </authorList>
    </citation>
    <scope>NUCLEOTIDE SEQUENCE [LARGE SCALE GENOMIC DNA]</scope>
    <source>
        <strain evidence="2 3">ATCC 38327</strain>
    </source>
</reference>
<dbReference type="OrthoDB" id="2224399at2759"/>
<dbReference type="EMBL" id="GG745337">
    <property type="protein sequence ID" value="KNE61176.1"/>
    <property type="molecule type" value="Genomic_DNA"/>
</dbReference>
<organism evidence="2 3">
    <name type="scientific">Allomyces macrogynus (strain ATCC 38327)</name>
    <name type="common">Allomyces javanicus var. macrogynus</name>
    <dbReference type="NCBI Taxonomy" id="578462"/>
    <lineage>
        <taxon>Eukaryota</taxon>
        <taxon>Fungi</taxon>
        <taxon>Fungi incertae sedis</taxon>
        <taxon>Blastocladiomycota</taxon>
        <taxon>Blastocladiomycetes</taxon>
        <taxon>Blastocladiales</taxon>
        <taxon>Blastocladiaceae</taxon>
        <taxon>Allomyces</taxon>
    </lineage>
</organism>
<gene>
    <name evidence="2" type="ORF">AMAG_06927</name>
</gene>
<evidence type="ECO:0000256" key="1">
    <source>
        <dbReference type="SAM" id="MobiDB-lite"/>
    </source>
</evidence>
<reference evidence="3" key="2">
    <citation type="submission" date="2009-11" db="EMBL/GenBank/DDBJ databases">
        <title>The Genome Sequence of Allomyces macrogynus strain ATCC 38327.</title>
        <authorList>
            <consortium name="The Broad Institute Genome Sequencing Platform"/>
            <person name="Russ C."/>
            <person name="Cuomo C."/>
            <person name="Shea T."/>
            <person name="Young S.K."/>
            <person name="Zeng Q."/>
            <person name="Koehrsen M."/>
            <person name="Haas B."/>
            <person name="Borodovsky M."/>
            <person name="Guigo R."/>
            <person name="Alvarado L."/>
            <person name="Berlin A."/>
            <person name="Borenstein D."/>
            <person name="Chen Z."/>
            <person name="Engels R."/>
            <person name="Freedman E."/>
            <person name="Gellesch M."/>
            <person name="Goldberg J."/>
            <person name="Griggs A."/>
            <person name="Gujja S."/>
            <person name="Heiman D."/>
            <person name="Hepburn T."/>
            <person name="Howarth C."/>
            <person name="Jen D."/>
            <person name="Larson L."/>
            <person name="Lewis B."/>
            <person name="Mehta T."/>
            <person name="Park D."/>
            <person name="Pearson M."/>
            <person name="Roberts A."/>
            <person name="Saif S."/>
            <person name="Shenoy N."/>
            <person name="Sisk P."/>
            <person name="Stolte C."/>
            <person name="Sykes S."/>
            <person name="Walk T."/>
            <person name="White J."/>
            <person name="Yandava C."/>
            <person name="Burger G."/>
            <person name="Gray M.W."/>
            <person name="Holland P.W.H."/>
            <person name="King N."/>
            <person name="Lang F.B.F."/>
            <person name="Roger A.J."/>
            <person name="Ruiz-Trillo I."/>
            <person name="Lander E."/>
            <person name="Nusbaum C."/>
        </authorList>
    </citation>
    <scope>NUCLEOTIDE SEQUENCE [LARGE SCALE GENOMIC DNA]</scope>
    <source>
        <strain evidence="3">ATCC 38327</strain>
    </source>
</reference>
<proteinExistence type="predicted"/>
<name>A0A0L0SF97_ALLM3</name>
<accession>A0A0L0SF97</accession>
<dbReference type="AlphaFoldDB" id="A0A0L0SF97"/>
<protein>
    <submittedName>
        <fullName evidence="2">Uncharacterized protein</fullName>
    </submittedName>
</protein>
<evidence type="ECO:0000313" key="3">
    <source>
        <dbReference type="Proteomes" id="UP000054350"/>
    </source>
</evidence>